<gene>
    <name evidence="4" type="ORF">SAMN02745121_08369</name>
</gene>
<evidence type="ECO:0000256" key="2">
    <source>
        <dbReference type="ARBA" id="ARBA00000751"/>
    </source>
</evidence>
<comment type="catalytic activity">
    <reaction evidence="2">
        <text>2,5-diamino-6-hydroxy-4-(5-phosphoribosylamino)-pyrimidine + H2O = 2,5,6-triamino-4-hydroxypyrimidine + D-ribose 5-phosphate</text>
        <dbReference type="Rhea" id="RHEA:23436"/>
        <dbReference type="ChEBI" id="CHEBI:15377"/>
        <dbReference type="ChEBI" id="CHEBI:58614"/>
        <dbReference type="ChEBI" id="CHEBI:78346"/>
        <dbReference type="ChEBI" id="CHEBI:137796"/>
    </reaction>
</comment>
<evidence type="ECO:0000313" key="4">
    <source>
        <dbReference type="EMBL" id="SFF36003.1"/>
    </source>
</evidence>
<dbReference type="STRING" id="54.SAMN02745121_08369"/>
<dbReference type="Gene3D" id="1.10.357.40">
    <property type="entry name" value="YbiA-like"/>
    <property type="match status" value="1"/>
</dbReference>
<protein>
    <recommendedName>
        <fullName evidence="3">NADAR domain-containing protein</fullName>
    </recommendedName>
</protein>
<dbReference type="InterPro" id="IPR012816">
    <property type="entry name" value="NADAR"/>
</dbReference>
<accession>A0A1I2I2Z7</accession>
<reference evidence="5" key="1">
    <citation type="submission" date="2016-10" db="EMBL/GenBank/DDBJ databases">
        <authorList>
            <person name="Varghese N."/>
            <person name="Submissions S."/>
        </authorList>
    </citation>
    <scope>NUCLEOTIDE SEQUENCE [LARGE SCALE GENOMIC DNA]</scope>
    <source>
        <strain evidence="5">ATCC 25963</strain>
    </source>
</reference>
<proteinExistence type="predicted"/>
<dbReference type="EMBL" id="FOMX01000053">
    <property type="protein sequence ID" value="SFF36003.1"/>
    <property type="molecule type" value="Genomic_DNA"/>
</dbReference>
<dbReference type="AlphaFoldDB" id="A0A1I2I2Z7"/>
<evidence type="ECO:0000313" key="5">
    <source>
        <dbReference type="Proteomes" id="UP000199400"/>
    </source>
</evidence>
<feature type="domain" description="NADAR" evidence="3">
    <location>
        <begin position="20"/>
        <end position="168"/>
    </location>
</feature>
<comment type="catalytic activity">
    <reaction evidence="1">
        <text>5-amino-6-(5-phospho-D-ribosylamino)uracil + H2O = 5,6-diaminouracil + D-ribose 5-phosphate</text>
        <dbReference type="Rhea" id="RHEA:55020"/>
        <dbReference type="ChEBI" id="CHEBI:15377"/>
        <dbReference type="ChEBI" id="CHEBI:46252"/>
        <dbReference type="ChEBI" id="CHEBI:58453"/>
        <dbReference type="ChEBI" id="CHEBI:78346"/>
    </reaction>
</comment>
<name>A0A1I2I2Z7_9BACT</name>
<dbReference type="RefSeq" id="WP_245913640.1">
    <property type="nucleotide sequence ID" value="NZ_FOMX01000053.1"/>
</dbReference>
<dbReference type="InterPro" id="IPR037238">
    <property type="entry name" value="YbiA-like_sf"/>
</dbReference>
<keyword evidence="5" id="KW-1185">Reference proteome</keyword>
<dbReference type="Pfam" id="PF08719">
    <property type="entry name" value="NADAR"/>
    <property type="match status" value="1"/>
</dbReference>
<dbReference type="CDD" id="cd15457">
    <property type="entry name" value="NADAR"/>
    <property type="match status" value="1"/>
</dbReference>
<sequence length="178" mass="19860">MPRDDFDGSQVFETETMVLFWQPPAVFGQWTPSRFVVDGVTYGCAEQFMMAEKARLFGDEATRAKILAADSPRTHKALGRQVAGFSQDVWDRECLGIVVRGNRAKFAQNPDMRAALLATGGKLLVEASPLDRLWGVGLRADDPRIHDPNQWRGKNLLGEALMRVRAELSARLRDDSPS</sequence>
<evidence type="ECO:0000256" key="1">
    <source>
        <dbReference type="ARBA" id="ARBA00000022"/>
    </source>
</evidence>
<organism evidence="4 5">
    <name type="scientific">Nannocystis exedens</name>
    <dbReference type="NCBI Taxonomy" id="54"/>
    <lineage>
        <taxon>Bacteria</taxon>
        <taxon>Pseudomonadati</taxon>
        <taxon>Myxococcota</taxon>
        <taxon>Polyangia</taxon>
        <taxon>Nannocystales</taxon>
        <taxon>Nannocystaceae</taxon>
        <taxon>Nannocystis</taxon>
    </lineage>
</organism>
<dbReference type="NCBIfam" id="TIGR02464">
    <property type="entry name" value="ribofla_fusion"/>
    <property type="match status" value="1"/>
</dbReference>
<dbReference type="Proteomes" id="UP000199400">
    <property type="component" value="Unassembled WGS sequence"/>
</dbReference>
<evidence type="ECO:0000259" key="3">
    <source>
        <dbReference type="Pfam" id="PF08719"/>
    </source>
</evidence>
<dbReference type="SUPFAM" id="SSF143990">
    <property type="entry name" value="YbiA-like"/>
    <property type="match status" value="1"/>
</dbReference>